<dbReference type="SUPFAM" id="SSF51735">
    <property type="entry name" value="NAD(P)-binding Rossmann-fold domains"/>
    <property type="match status" value="1"/>
</dbReference>
<evidence type="ECO:0008006" key="5">
    <source>
        <dbReference type="Google" id="ProtNLM"/>
    </source>
</evidence>
<dbReference type="GO" id="GO:0045703">
    <property type="term" value="F:ketoreductase activity"/>
    <property type="evidence" value="ECO:0007669"/>
    <property type="project" value="TreeGrafter"/>
</dbReference>
<keyword evidence="1" id="KW-0560">Oxidoreductase</keyword>
<dbReference type="PANTHER" id="PTHR43899:SF38">
    <property type="entry name" value="OS06G0300200 PROTEIN"/>
    <property type="match status" value="1"/>
</dbReference>
<dbReference type="InterPro" id="IPR036291">
    <property type="entry name" value="NAD(P)-bd_dom_sf"/>
</dbReference>
<sequence>MAVPIWFILLATLGAVHVAAAVFRLIAVLSSGLRRPPPRRSGEWAVVTGPTSGIGRAMALELAARGLDVVLVGRDRAKLREVADAVTRSHGVRTKTVVFDFSLVSTVQGAHDAKLECHPDAFLISEKSDKYLHLILPKGAINDYLLNLAGPEDRYVAEFSRGLSVEYKSKGIDVQCQVPFLVDTKMISAAVRGKYVPLVVTAEEYARAAARSIGDGRRVCVPNTAHRLQQLLLRCTPEFAVDWCLLRLHLHHRAVFRAIRSSSGRRYSSTHRTPDGGQPATN</sequence>
<name>J3MDG3_ORYBR</name>
<dbReference type="Proteomes" id="UP000006038">
    <property type="component" value="Chromosome 6"/>
</dbReference>
<dbReference type="OMA" id="STHRTPD"/>
<reference evidence="3" key="1">
    <citation type="journal article" date="2013" name="Nat. Commun.">
        <title>Whole-genome sequencing of Oryza brachyantha reveals mechanisms underlying Oryza genome evolution.</title>
        <authorList>
            <person name="Chen J."/>
            <person name="Huang Q."/>
            <person name="Gao D."/>
            <person name="Wang J."/>
            <person name="Lang Y."/>
            <person name="Liu T."/>
            <person name="Li B."/>
            <person name="Bai Z."/>
            <person name="Luis Goicoechea J."/>
            <person name="Liang C."/>
            <person name="Chen C."/>
            <person name="Zhang W."/>
            <person name="Sun S."/>
            <person name="Liao Y."/>
            <person name="Zhang X."/>
            <person name="Yang L."/>
            <person name="Song C."/>
            <person name="Wang M."/>
            <person name="Shi J."/>
            <person name="Liu G."/>
            <person name="Liu J."/>
            <person name="Zhou H."/>
            <person name="Zhou W."/>
            <person name="Yu Q."/>
            <person name="An N."/>
            <person name="Chen Y."/>
            <person name="Cai Q."/>
            <person name="Wang B."/>
            <person name="Liu B."/>
            <person name="Min J."/>
            <person name="Huang Y."/>
            <person name="Wu H."/>
            <person name="Li Z."/>
            <person name="Zhang Y."/>
            <person name="Yin Y."/>
            <person name="Song W."/>
            <person name="Jiang J."/>
            <person name="Jackson S.A."/>
            <person name="Wing R.A."/>
            <person name="Wang J."/>
            <person name="Chen M."/>
        </authorList>
    </citation>
    <scope>NUCLEOTIDE SEQUENCE [LARGE SCALE GENOMIC DNA]</scope>
    <source>
        <strain evidence="3">cv. IRGC 101232</strain>
    </source>
</reference>
<keyword evidence="2" id="KW-1133">Transmembrane helix</keyword>
<reference evidence="3" key="2">
    <citation type="submission" date="2013-04" db="UniProtKB">
        <authorList>
            <consortium name="EnsemblPlants"/>
        </authorList>
    </citation>
    <scope>IDENTIFICATION</scope>
</reference>
<dbReference type="Gene3D" id="3.40.50.720">
    <property type="entry name" value="NAD(P)-binding Rossmann-like Domain"/>
    <property type="match status" value="2"/>
</dbReference>
<protein>
    <recommendedName>
        <fullName evidence="5">Very-long-chain 3-oxoacyl-CoA reductase</fullName>
    </recommendedName>
</protein>
<evidence type="ECO:0000313" key="4">
    <source>
        <dbReference type="Proteomes" id="UP000006038"/>
    </source>
</evidence>
<dbReference type="PANTHER" id="PTHR43899">
    <property type="entry name" value="RH59310P"/>
    <property type="match status" value="1"/>
</dbReference>
<accession>J3MDG3</accession>
<dbReference type="STRING" id="4533.J3MDG3"/>
<keyword evidence="2" id="KW-0472">Membrane</keyword>
<keyword evidence="2" id="KW-0812">Transmembrane</keyword>
<dbReference type="InterPro" id="IPR002347">
    <property type="entry name" value="SDR_fam"/>
</dbReference>
<feature type="transmembrane region" description="Helical" evidence="2">
    <location>
        <begin position="6"/>
        <end position="30"/>
    </location>
</feature>
<dbReference type="Pfam" id="PF00106">
    <property type="entry name" value="adh_short"/>
    <property type="match status" value="1"/>
</dbReference>
<dbReference type="HOGENOM" id="CLU_010194_38_3_1"/>
<dbReference type="GO" id="GO:0005783">
    <property type="term" value="C:endoplasmic reticulum"/>
    <property type="evidence" value="ECO:0007669"/>
    <property type="project" value="TreeGrafter"/>
</dbReference>
<evidence type="ECO:0000313" key="3">
    <source>
        <dbReference type="EnsemblPlants" id="OB06G20570.1"/>
    </source>
</evidence>
<dbReference type="eggNOG" id="ENOG502QRPU">
    <property type="taxonomic scope" value="Eukaryota"/>
</dbReference>
<dbReference type="Gramene" id="OB06G20570.1">
    <property type="protein sequence ID" value="OB06G20570.1"/>
    <property type="gene ID" value="OB06G20570"/>
</dbReference>
<dbReference type="EnsemblPlants" id="OB06G20570.1">
    <property type="protein sequence ID" value="OB06G20570.1"/>
    <property type="gene ID" value="OB06G20570"/>
</dbReference>
<dbReference type="AlphaFoldDB" id="J3MDG3"/>
<proteinExistence type="predicted"/>
<organism evidence="3">
    <name type="scientific">Oryza brachyantha</name>
    <name type="common">malo sina</name>
    <dbReference type="NCBI Taxonomy" id="4533"/>
    <lineage>
        <taxon>Eukaryota</taxon>
        <taxon>Viridiplantae</taxon>
        <taxon>Streptophyta</taxon>
        <taxon>Embryophyta</taxon>
        <taxon>Tracheophyta</taxon>
        <taxon>Spermatophyta</taxon>
        <taxon>Magnoliopsida</taxon>
        <taxon>Liliopsida</taxon>
        <taxon>Poales</taxon>
        <taxon>Poaceae</taxon>
        <taxon>BOP clade</taxon>
        <taxon>Oryzoideae</taxon>
        <taxon>Oryzeae</taxon>
        <taxon>Oryzinae</taxon>
        <taxon>Oryza</taxon>
    </lineage>
</organism>
<keyword evidence="4" id="KW-1185">Reference proteome</keyword>
<evidence type="ECO:0000256" key="1">
    <source>
        <dbReference type="ARBA" id="ARBA00023002"/>
    </source>
</evidence>
<dbReference type="InterPro" id="IPR051019">
    <property type="entry name" value="VLCFA-Steroid_DH"/>
</dbReference>
<evidence type="ECO:0000256" key="2">
    <source>
        <dbReference type="SAM" id="Phobius"/>
    </source>
</evidence>